<feature type="transmembrane region" description="Helical" evidence="9">
    <location>
        <begin position="6"/>
        <end position="28"/>
    </location>
</feature>
<evidence type="ECO:0000256" key="5">
    <source>
        <dbReference type="ARBA" id="ARBA00022989"/>
    </source>
</evidence>
<comment type="subcellular location">
    <subcellularLocation>
        <location evidence="9">Cell membrane</location>
        <topology evidence="9">Single-pass membrane protein</topology>
    </subcellularLocation>
    <subcellularLocation>
        <location evidence="1">Membrane</location>
        <topology evidence="1">Single-pass membrane protein</topology>
    </subcellularLocation>
</comment>
<dbReference type="InterPro" id="IPR003369">
    <property type="entry name" value="TatA/B/E"/>
</dbReference>
<evidence type="ECO:0000256" key="6">
    <source>
        <dbReference type="ARBA" id="ARBA00023010"/>
    </source>
</evidence>
<dbReference type="InterPro" id="IPR006312">
    <property type="entry name" value="TatA/E"/>
</dbReference>
<evidence type="ECO:0000256" key="10">
    <source>
        <dbReference type="SAM" id="MobiDB-lite"/>
    </source>
</evidence>
<dbReference type="Gene3D" id="1.20.5.3310">
    <property type="match status" value="1"/>
</dbReference>
<evidence type="ECO:0000313" key="11">
    <source>
        <dbReference type="EMBL" id="MBB2145868.1"/>
    </source>
</evidence>
<keyword evidence="6 9" id="KW-0811">Translocation</keyword>
<keyword evidence="4 9" id="KW-0653">Protein transport</keyword>
<evidence type="ECO:0000256" key="4">
    <source>
        <dbReference type="ARBA" id="ARBA00022927"/>
    </source>
</evidence>
<evidence type="ECO:0000256" key="9">
    <source>
        <dbReference type="HAMAP-Rule" id="MF_00236"/>
    </source>
</evidence>
<feature type="region of interest" description="Disordered" evidence="10">
    <location>
        <begin position="63"/>
        <end position="121"/>
    </location>
</feature>
<keyword evidence="7 9" id="KW-0472">Membrane</keyword>
<sequence length="121" mass="13576">MYSGVLLEFLNMGGGEVALIMVAILLLFGGKKLPELARGLGKGIREFKDASEGVKREIHRNINSVDIDNELKEEEKKEEENHAERHHPTEDDSLMHANSTEESKALPEEDAVDQKNKESYS</sequence>
<keyword evidence="9" id="KW-1003">Cell membrane</keyword>
<keyword evidence="2 9" id="KW-0813">Transport</keyword>
<evidence type="ECO:0000256" key="1">
    <source>
        <dbReference type="ARBA" id="ARBA00004167"/>
    </source>
</evidence>
<comment type="function">
    <text evidence="9">Part of the twin-arginine translocation (Tat) system that transports large folded proteins containing a characteristic twin-arginine motif in their signal peptide across membranes. TatA could form the protein-conducting channel of the Tat system.</text>
</comment>
<dbReference type="PANTHER" id="PTHR33162:SF1">
    <property type="entry name" value="SEC-INDEPENDENT PROTEIN TRANSLOCASE PROTEIN TATA, CHLOROPLASTIC"/>
    <property type="match status" value="1"/>
</dbReference>
<protein>
    <recommendedName>
        <fullName evidence="9">Sec-independent protein translocase protein TatA</fullName>
    </recommendedName>
</protein>
<dbReference type="AlphaFoldDB" id="A0A923DZY3"/>
<dbReference type="EMBL" id="WNXD01000002">
    <property type="protein sequence ID" value="MBB2145868.1"/>
    <property type="molecule type" value="Genomic_DNA"/>
</dbReference>
<organism evidence="11 12">
    <name type="scientific">Pedobacter planticolens</name>
    <dbReference type="NCBI Taxonomy" id="2679964"/>
    <lineage>
        <taxon>Bacteria</taxon>
        <taxon>Pseudomonadati</taxon>
        <taxon>Bacteroidota</taxon>
        <taxon>Sphingobacteriia</taxon>
        <taxon>Sphingobacteriales</taxon>
        <taxon>Sphingobacteriaceae</taxon>
        <taxon>Pedobacter</taxon>
    </lineage>
</organism>
<comment type="caution">
    <text evidence="11">The sequence shown here is derived from an EMBL/GenBank/DDBJ whole genome shotgun (WGS) entry which is preliminary data.</text>
</comment>
<evidence type="ECO:0000256" key="7">
    <source>
        <dbReference type="ARBA" id="ARBA00023136"/>
    </source>
</evidence>
<reference evidence="11" key="1">
    <citation type="submission" date="2019-11" db="EMBL/GenBank/DDBJ databases">
        <title>Description of Pedobacter sp. LMG 31464T.</title>
        <authorList>
            <person name="Carlier A."/>
            <person name="Qi S."/>
            <person name="Vandamme P."/>
        </authorList>
    </citation>
    <scope>NUCLEOTIDE SEQUENCE</scope>
    <source>
        <strain evidence="11">LMG 31464</strain>
    </source>
</reference>
<dbReference type="GO" id="GO:0043953">
    <property type="term" value="P:protein transport by the Tat complex"/>
    <property type="evidence" value="ECO:0007669"/>
    <property type="project" value="UniProtKB-UniRule"/>
</dbReference>
<evidence type="ECO:0000256" key="2">
    <source>
        <dbReference type="ARBA" id="ARBA00022448"/>
    </source>
</evidence>
<proteinExistence type="inferred from homology"/>
<dbReference type="GO" id="GO:0033281">
    <property type="term" value="C:TAT protein transport complex"/>
    <property type="evidence" value="ECO:0007669"/>
    <property type="project" value="UniProtKB-UniRule"/>
</dbReference>
<comment type="function">
    <text evidence="8">Part of the twin-arginine translocation (Tat) system that transports large folded proteins containing a characteristic twin-arginine motif in their signal peptide across the thylakoid membrane. Involved in delta pH-dependent protein transport required for chloroplast development, especially thylakoid membrane formation. TATC and TATB mediate precursor recognition, whereas TATA facilitates translocation.</text>
</comment>
<name>A0A923DZY3_9SPHI</name>
<keyword evidence="12" id="KW-1185">Reference proteome</keyword>
<evidence type="ECO:0000313" key="12">
    <source>
        <dbReference type="Proteomes" id="UP000601055"/>
    </source>
</evidence>
<dbReference type="Proteomes" id="UP000601055">
    <property type="component" value="Unassembled WGS sequence"/>
</dbReference>
<dbReference type="GO" id="GO:0006886">
    <property type="term" value="P:intracellular protein transport"/>
    <property type="evidence" value="ECO:0007669"/>
    <property type="project" value="UniProtKB-ARBA"/>
</dbReference>
<evidence type="ECO:0000256" key="8">
    <source>
        <dbReference type="ARBA" id="ARBA00025340"/>
    </source>
</evidence>
<gene>
    <name evidence="9" type="primary">tatA</name>
    <name evidence="11" type="ORF">GM921_10250</name>
</gene>
<dbReference type="Pfam" id="PF02416">
    <property type="entry name" value="TatA_B_E"/>
    <property type="match status" value="1"/>
</dbReference>
<comment type="similarity">
    <text evidence="9">Belongs to the TatA/E family.</text>
</comment>
<comment type="subunit">
    <text evidence="9">Forms a complex with TatC.</text>
</comment>
<evidence type="ECO:0000256" key="3">
    <source>
        <dbReference type="ARBA" id="ARBA00022692"/>
    </source>
</evidence>
<feature type="compositionally biased region" description="Basic and acidic residues" evidence="10">
    <location>
        <begin position="69"/>
        <end position="121"/>
    </location>
</feature>
<dbReference type="PANTHER" id="PTHR33162">
    <property type="entry name" value="SEC-INDEPENDENT PROTEIN TRANSLOCASE PROTEIN TATA, CHLOROPLASTIC"/>
    <property type="match status" value="1"/>
</dbReference>
<dbReference type="RefSeq" id="WP_182922552.1">
    <property type="nucleotide sequence ID" value="NZ_WNXD01000002.1"/>
</dbReference>
<dbReference type="HAMAP" id="MF_00236">
    <property type="entry name" value="TatA_E"/>
    <property type="match status" value="1"/>
</dbReference>
<accession>A0A923DZY3</accession>
<dbReference type="GO" id="GO:0008320">
    <property type="term" value="F:protein transmembrane transporter activity"/>
    <property type="evidence" value="ECO:0007669"/>
    <property type="project" value="UniProtKB-UniRule"/>
</dbReference>
<keyword evidence="5 9" id="KW-1133">Transmembrane helix</keyword>
<keyword evidence="3 9" id="KW-0812">Transmembrane</keyword>